<gene>
    <name evidence="4" type="ORF">LCGC14_0260800</name>
</gene>
<accession>A0A0F9U6H7</accession>
<comment type="caution">
    <text evidence="4">The sequence shown here is derived from an EMBL/GenBank/DDBJ whole genome shotgun (WGS) entry which is preliminary data.</text>
</comment>
<dbReference type="GO" id="GO:0009288">
    <property type="term" value="C:bacterial-type flagellum"/>
    <property type="evidence" value="ECO:0007669"/>
    <property type="project" value="InterPro"/>
</dbReference>
<protein>
    <recommendedName>
        <fullName evidence="5">Flagellin</fullName>
    </recommendedName>
</protein>
<dbReference type="EMBL" id="LAZR01000140">
    <property type="protein sequence ID" value="KKN87234.1"/>
    <property type="molecule type" value="Genomic_DNA"/>
</dbReference>
<dbReference type="PANTHER" id="PTHR42792:SF1">
    <property type="entry name" value="FLAGELLAR HOOK-ASSOCIATED PROTEIN 3"/>
    <property type="match status" value="1"/>
</dbReference>
<evidence type="ECO:0000259" key="3">
    <source>
        <dbReference type="Pfam" id="PF00700"/>
    </source>
</evidence>
<keyword evidence="1" id="KW-0975">Bacterial flagellum</keyword>
<evidence type="ECO:0000256" key="1">
    <source>
        <dbReference type="ARBA" id="ARBA00023143"/>
    </source>
</evidence>
<reference evidence="4" key="1">
    <citation type="journal article" date="2015" name="Nature">
        <title>Complex archaea that bridge the gap between prokaryotes and eukaryotes.</title>
        <authorList>
            <person name="Spang A."/>
            <person name="Saw J.H."/>
            <person name="Jorgensen S.L."/>
            <person name="Zaremba-Niedzwiedzka K."/>
            <person name="Martijn J."/>
            <person name="Lind A.E."/>
            <person name="van Eijk R."/>
            <person name="Schleper C."/>
            <person name="Guy L."/>
            <person name="Ettema T.J."/>
        </authorList>
    </citation>
    <scope>NUCLEOTIDE SEQUENCE</scope>
</reference>
<dbReference type="InterPro" id="IPR046358">
    <property type="entry name" value="Flagellin_C"/>
</dbReference>
<dbReference type="NCBIfam" id="NF004669">
    <property type="entry name" value="PRK06008.1"/>
    <property type="match status" value="1"/>
</dbReference>
<evidence type="ECO:0000313" key="4">
    <source>
        <dbReference type="EMBL" id="KKN87234.1"/>
    </source>
</evidence>
<dbReference type="AlphaFoldDB" id="A0A0F9U6H7"/>
<dbReference type="GO" id="GO:0005198">
    <property type="term" value="F:structural molecule activity"/>
    <property type="evidence" value="ECO:0007669"/>
    <property type="project" value="InterPro"/>
</dbReference>
<feature type="domain" description="Flagellin C-terminal" evidence="3">
    <location>
        <begin position="286"/>
        <end position="361"/>
    </location>
</feature>
<proteinExistence type="predicted"/>
<dbReference type="Gene3D" id="1.20.1330.10">
    <property type="entry name" value="f41 fragment of flagellin, N-terminal domain"/>
    <property type="match status" value="1"/>
</dbReference>
<sequence>MSNFLVSSYSLSTAPRSSVSRIQADLQIAQKEVTTGRFADVGLALGVRTSQAISLRAEFQSTNRLREANGLISQRFDVMQSAMTSMAATADAFMSSLIGNGTSTPGVSATVQQAAAGLQQLMAALNSSTGSRFLFSGAATEKPPIAFQAVGGGDTRTYEDNSTAKQATADAFLAKFGFNQTDPAVETISAADLGDFIDTEFEDLFALAPTAGLGWGNWSNADGTPVYNVINGESQINVSYAADAAAFRNITKAYVMLGDLGALGMNEEARQLVTSRAVESLSLGLSQLKTMQSEIGASQARLDRADQSLKGRSTVLNMSITSIEEVDPYEASTRVTNLMNLLESSYALTARISRLSILNYL</sequence>
<dbReference type="InterPro" id="IPR001029">
    <property type="entry name" value="Flagellin_N"/>
</dbReference>
<dbReference type="Pfam" id="PF00700">
    <property type="entry name" value="Flagellin_C"/>
    <property type="match status" value="1"/>
</dbReference>
<dbReference type="Pfam" id="PF00669">
    <property type="entry name" value="Flagellin_N"/>
    <property type="match status" value="1"/>
</dbReference>
<feature type="domain" description="Flagellin N-terminal" evidence="2">
    <location>
        <begin position="6"/>
        <end position="139"/>
    </location>
</feature>
<dbReference type="SUPFAM" id="SSF64518">
    <property type="entry name" value="Phase 1 flagellin"/>
    <property type="match status" value="1"/>
</dbReference>
<organism evidence="4">
    <name type="scientific">marine sediment metagenome</name>
    <dbReference type="NCBI Taxonomy" id="412755"/>
    <lineage>
        <taxon>unclassified sequences</taxon>
        <taxon>metagenomes</taxon>
        <taxon>ecological metagenomes</taxon>
    </lineage>
</organism>
<dbReference type="PANTHER" id="PTHR42792">
    <property type="entry name" value="FLAGELLIN"/>
    <property type="match status" value="1"/>
</dbReference>
<evidence type="ECO:0008006" key="5">
    <source>
        <dbReference type="Google" id="ProtNLM"/>
    </source>
</evidence>
<dbReference type="InterPro" id="IPR001492">
    <property type="entry name" value="Flagellin"/>
</dbReference>
<evidence type="ECO:0000259" key="2">
    <source>
        <dbReference type="Pfam" id="PF00669"/>
    </source>
</evidence>
<name>A0A0F9U6H7_9ZZZZ</name>